<dbReference type="AlphaFoldDB" id="A0A1V9YGE0"/>
<feature type="transmembrane region" description="Helical" evidence="7">
    <location>
        <begin position="344"/>
        <end position="363"/>
    </location>
</feature>
<organism evidence="8 9">
    <name type="scientific">Achlya hypogyna</name>
    <name type="common">Oomycete</name>
    <name type="synonym">Protoachlya hypogyna</name>
    <dbReference type="NCBI Taxonomy" id="1202772"/>
    <lineage>
        <taxon>Eukaryota</taxon>
        <taxon>Sar</taxon>
        <taxon>Stramenopiles</taxon>
        <taxon>Oomycota</taxon>
        <taxon>Saprolegniomycetes</taxon>
        <taxon>Saprolegniales</taxon>
        <taxon>Achlyaceae</taxon>
        <taxon>Achlya</taxon>
    </lineage>
</organism>
<keyword evidence="6 7" id="KW-0472">Membrane</keyword>
<keyword evidence="3" id="KW-0813">Transport</keyword>
<feature type="transmembrane region" description="Helical" evidence="7">
    <location>
        <begin position="402"/>
        <end position="422"/>
    </location>
</feature>
<protein>
    <submittedName>
        <fullName evidence="8">Equilibrative Nucleoside Transporter (ENT) Family</fullName>
    </submittedName>
</protein>
<evidence type="ECO:0000313" key="8">
    <source>
        <dbReference type="EMBL" id="OQR84717.1"/>
    </source>
</evidence>
<keyword evidence="9" id="KW-1185">Reference proteome</keyword>
<feature type="transmembrane region" description="Helical" evidence="7">
    <location>
        <begin position="132"/>
        <end position="148"/>
    </location>
</feature>
<comment type="similarity">
    <text evidence="2">Belongs to the SLC29A/ENT transporter (TC 2.A.57) family.</text>
</comment>
<reference evidence="8 9" key="1">
    <citation type="journal article" date="2014" name="Genome Biol. Evol.">
        <title>The secreted proteins of Achlya hypogyna and Thraustotheca clavata identify the ancestral oomycete secretome and reveal gene acquisitions by horizontal gene transfer.</title>
        <authorList>
            <person name="Misner I."/>
            <person name="Blouin N."/>
            <person name="Leonard G."/>
            <person name="Richards T.A."/>
            <person name="Lane C.E."/>
        </authorList>
    </citation>
    <scope>NUCLEOTIDE SEQUENCE [LARGE SCALE GENOMIC DNA]</scope>
    <source>
        <strain evidence="8 9">ATCC 48635</strain>
    </source>
</reference>
<accession>A0A1V9YGE0</accession>
<feature type="transmembrane region" description="Helical" evidence="7">
    <location>
        <begin position="72"/>
        <end position="96"/>
    </location>
</feature>
<proteinExistence type="inferred from homology"/>
<feature type="transmembrane region" description="Helical" evidence="7">
    <location>
        <begin position="108"/>
        <end position="126"/>
    </location>
</feature>
<dbReference type="InterPro" id="IPR002259">
    <property type="entry name" value="Eqnu_transpt"/>
</dbReference>
<sequence length="432" mass="47298">MDLEAPKVIVPFVSLDEEDPIPAVILDDIREHTRSIWWSLLVLNGSCLWAYYSCLSAPTYYAARFASTLLRFEYLTTPVSTWPMFFGHLVQVVFGFDKRVGVVLRARVGYALYVLAALAIVLQDVISVEPEFGGIVVLVAFGTVGLTNSPTEATFYALSALFPEAVFTNAMQLGNGTSGILNITLHTLLQLVVGGIAPAEDTTAAIQRIAFYIFGIFIAVCLVVVVLYHRLLAIPCVAYLVERNAAETAMRTARHESLRETWARLGRITRVLLLPLASQCLVFVCSLVSFPGIGIAAGYQLAAMRGANLTPWYLNGILLCYNYGDFVRRVVAPKLYPWFTLQSAFWWTLVRFGLFVALLVGLPGGGANPLYCLSGLYSFNVFCTITTGLGPRLLPQQDRESAGAIMCLGLFLGICTGSTLGFEFGQNHWLGA</sequence>
<gene>
    <name evidence="8" type="ORF">ACHHYP_13027</name>
</gene>
<feature type="transmembrane region" description="Helical" evidence="7">
    <location>
        <begin position="35"/>
        <end position="52"/>
    </location>
</feature>
<evidence type="ECO:0000256" key="3">
    <source>
        <dbReference type="ARBA" id="ARBA00022448"/>
    </source>
</evidence>
<comment type="caution">
    <text evidence="8">The sequence shown here is derived from an EMBL/GenBank/DDBJ whole genome shotgun (WGS) entry which is preliminary data.</text>
</comment>
<name>A0A1V9YGE0_ACHHY</name>
<evidence type="ECO:0000256" key="2">
    <source>
        <dbReference type="ARBA" id="ARBA00007965"/>
    </source>
</evidence>
<evidence type="ECO:0000256" key="1">
    <source>
        <dbReference type="ARBA" id="ARBA00004141"/>
    </source>
</evidence>
<dbReference type="Proteomes" id="UP000243579">
    <property type="component" value="Unassembled WGS sequence"/>
</dbReference>
<dbReference type="OrthoDB" id="1856718at2759"/>
<dbReference type="GO" id="GO:0005886">
    <property type="term" value="C:plasma membrane"/>
    <property type="evidence" value="ECO:0007669"/>
    <property type="project" value="TreeGrafter"/>
</dbReference>
<dbReference type="SUPFAM" id="SSF103473">
    <property type="entry name" value="MFS general substrate transporter"/>
    <property type="match status" value="1"/>
</dbReference>
<evidence type="ECO:0000256" key="7">
    <source>
        <dbReference type="SAM" id="Phobius"/>
    </source>
</evidence>
<dbReference type="GO" id="GO:0005337">
    <property type="term" value="F:nucleoside transmembrane transporter activity"/>
    <property type="evidence" value="ECO:0007669"/>
    <property type="project" value="InterPro"/>
</dbReference>
<feature type="transmembrane region" description="Helical" evidence="7">
    <location>
        <begin position="209"/>
        <end position="229"/>
    </location>
</feature>
<evidence type="ECO:0000256" key="4">
    <source>
        <dbReference type="ARBA" id="ARBA00022692"/>
    </source>
</evidence>
<dbReference type="EMBL" id="JNBR01001838">
    <property type="protein sequence ID" value="OQR84717.1"/>
    <property type="molecule type" value="Genomic_DNA"/>
</dbReference>
<keyword evidence="5 7" id="KW-1133">Transmembrane helix</keyword>
<feature type="transmembrane region" description="Helical" evidence="7">
    <location>
        <begin position="276"/>
        <end position="299"/>
    </location>
</feature>
<feature type="transmembrane region" description="Helical" evidence="7">
    <location>
        <begin position="179"/>
        <end position="197"/>
    </location>
</feature>
<dbReference type="PANTHER" id="PTHR10332:SF10">
    <property type="entry name" value="EQUILIBRATIVE NUCLEOSIDE TRANSPORTER 4"/>
    <property type="match status" value="1"/>
</dbReference>
<evidence type="ECO:0000256" key="5">
    <source>
        <dbReference type="ARBA" id="ARBA00022989"/>
    </source>
</evidence>
<evidence type="ECO:0000313" key="9">
    <source>
        <dbReference type="Proteomes" id="UP000243579"/>
    </source>
</evidence>
<feature type="transmembrane region" description="Helical" evidence="7">
    <location>
        <begin position="306"/>
        <end position="324"/>
    </location>
</feature>
<comment type="subcellular location">
    <subcellularLocation>
        <location evidence="1">Membrane</location>
        <topology evidence="1">Multi-pass membrane protein</topology>
    </subcellularLocation>
</comment>
<keyword evidence="4 7" id="KW-0812">Transmembrane</keyword>
<evidence type="ECO:0000256" key="6">
    <source>
        <dbReference type="ARBA" id="ARBA00023136"/>
    </source>
</evidence>
<feature type="transmembrane region" description="Helical" evidence="7">
    <location>
        <begin position="370"/>
        <end position="390"/>
    </location>
</feature>
<dbReference type="InterPro" id="IPR036259">
    <property type="entry name" value="MFS_trans_sf"/>
</dbReference>
<dbReference type="PANTHER" id="PTHR10332">
    <property type="entry name" value="EQUILIBRATIVE NUCLEOSIDE TRANSPORTER"/>
    <property type="match status" value="1"/>
</dbReference>